<name>A0ABP7M847_9GAMM</name>
<protein>
    <submittedName>
        <fullName evidence="1">Uncharacterized protein</fullName>
    </submittedName>
</protein>
<proteinExistence type="predicted"/>
<evidence type="ECO:0000313" key="1">
    <source>
        <dbReference type="EMBL" id="GAA3914167.1"/>
    </source>
</evidence>
<accession>A0ABP7M847</accession>
<dbReference type="EMBL" id="BAABDG010000011">
    <property type="protein sequence ID" value="GAA3914167.1"/>
    <property type="molecule type" value="Genomic_DNA"/>
</dbReference>
<evidence type="ECO:0000313" key="2">
    <source>
        <dbReference type="Proteomes" id="UP001499994"/>
    </source>
</evidence>
<keyword evidence="2" id="KW-1185">Reference proteome</keyword>
<reference evidence="2" key="1">
    <citation type="journal article" date="2019" name="Int. J. Syst. Evol. Microbiol.">
        <title>The Global Catalogue of Microorganisms (GCM) 10K type strain sequencing project: providing services to taxonomists for standard genome sequencing and annotation.</title>
        <authorList>
            <consortium name="The Broad Institute Genomics Platform"/>
            <consortium name="The Broad Institute Genome Sequencing Center for Infectious Disease"/>
            <person name="Wu L."/>
            <person name="Ma J."/>
        </authorList>
    </citation>
    <scope>NUCLEOTIDE SEQUENCE [LARGE SCALE GENOMIC DNA]</scope>
    <source>
        <strain evidence="2">JCM 17201</strain>
    </source>
</reference>
<organism evidence="1 2">
    <name type="scientific">Gibbsiella dentisursi</name>
    <dbReference type="NCBI Taxonomy" id="796890"/>
    <lineage>
        <taxon>Bacteria</taxon>
        <taxon>Pseudomonadati</taxon>
        <taxon>Pseudomonadota</taxon>
        <taxon>Gammaproteobacteria</taxon>
        <taxon>Enterobacterales</taxon>
        <taxon>Yersiniaceae</taxon>
        <taxon>Gibbsiella</taxon>
    </lineage>
</organism>
<comment type="caution">
    <text evidence="1">The sequence shown here is derived from an EMBL/GenBank/DDBJ whole genome shotgun (WGS) entry which is preliminary data.</text>
</comment>
<gene>
    <name evidence="1" type="ORF">GCM10022405_43990</name>
</gene>
<sequence>MDINKEIWVVRVQIVHGDMLQLLCRLQQNPVGYRVLGFRMGVQQQNLGRLRHHSPSKASS</sequence>
<dbReference type="Proteomes" id="UP001499994">
    <property type="component" value="Unassembled WGS sequence"/>
</dbReference>